<dbReference type="PANTHER" id="PTHR47099">
    <property type="entry name" value="METHYLCOBAMIDE:COM METHYLTRANSFERASE MTBA"/>
    <property type="match status" value="1"/>
</dbReference>
<dbReference type="InterPro" id="IPR038071">
    <property type="entry name" value="UROD/MetE-like_sf"/>
</dbReference>
<dbReference type="AlphaFoldDB" id="A0A2G6KJ07"/>
<dbReference type="GO" id="GO:0006779">
    <property type="term" value="P:porphyrin-containing compound biosynthetic process"/>
    <property type="evidence" value="ECO:0007669"/>
    <property type="project" value="InterPro"/>
</dbReference>
<dbReference type="Pfam" id="PF01208">
    <property type="entry name" value="URO-D"/>
    <property type="match status" value="1"/>
</dbReference>
<accession>A0A2G6KJ07</accession>
<organism evidence="2 3">
    <name type="scientific">candidate division KSB3 bacterium</name>
    <dbReference type="NCBI Taxonomy" id="2044937"/>
    <lineage>
        <taxon>Bacteria</taxon>
        <taxon>candidate division KSB3</taxon>
    </lineage>
</organism>
<dbReference type="PANTHER" id="PTHR47099:SF1">
    <property type="entry name" value="METHYLCOBAMIDE:COM METHYLTRANSFERASE MTBA"/>
    <property type="match status" value="1"/>
</dbReference>
<dbReference type="SUPFAM" id="SSF51726">
    <property type="entry name" value="UROD/MetE-like"/>
    <property type="match status" value="1"/>
</dbReference>
<dbReference type="InterPro" id="IPR000257">
    <property type="entry name" value="Uroporphyrinogen_deCOase"/>
</dbReference>
<evidence type="ECO:0000313" key="3">
    <source>
        <dbReference type="Proteomes" id="UP000230821"/>
    </source>
</evidence>
<dbReference type="Gene3D" id="3.20.20.210">
    <property type="match status" value="1"/>
</dbReference>
<dbReference type="EMBL" id="PDSK01000067">
    <property type="protein sequence ID" value="PIE35002.1"/>
    <property type="molecule type" value="Genomic_DNA"/>
</dbReference>
<protein>
    <submittedName>
        <fullName evidence="2">Uroporphyrinogen decarboxylase</fullName>
    </submittedName>
</protein>
<evidence type="ECO:0000313" key="2">
    <source>
        <dbReference type="EMBL" id="PIE35002.1"/>
    </source>
</evidence>
<gene>
    <name evidence="2" type="ORF">CSA56_05860</name>
</gene>
<evidence type="ECO:0000259" key="1">
    <source>
        <dbReference type="Pfam" id="PF01208"/>
    </source>
</evidence>
<reference evidence="2 3" key="1">
    <citation type="submission" date="2017-10" db="EMBL/GenBank/DDBJ databases">
        <title>Novel microbial diversity and functional potential in the marine mammal oral microbiome.</title>
        <authorList>
            <person name="Dudek N.K."/>
            <person name="Sun C.L."/>
            <person name="Burstein D."/>
            <person name="Kantor R.S."/>
            <person name="Aliaga Goltsman D.S."/>
            <person name="Bik E.M."/>
            <person name="Thomas B.C."/>
            <person name="Banfield J.F."/>
            <person name="Relman D.A."/>
        </authorList>
    </citation>
    <scope>NUCLEOTIDE SEQUENCE [LARGE SCALE GENOMIC DNA]</scope>
    <source>
        <strain evidence="2">DOLJORAL78_47_16</strain>
    </source>
</reference>
<sequence length="455" mass="50462">MGKQLLFDAIQGKKTERPPWLAFIGCHGGKLIGTAADEYLRSGDCIVRGIREAIAQYRPDGISVTFDLQVEAEALGCGLQWTQEKPPTVVSHVLENTALGDLHVPGERSGRIPEILTAIRRLRADQHDLALYGLITGPFTLALHLRGTNIFMEMYDRPEEVRDILSFCTEVSKQMSRMYIEAGCDVIAVVEPMASQISSRAFAEFITPYATGLFEEIRRLQTFSSFFVCGHAQKNVEVMCQCKPDNVSVDENIPLDFVKEVSQRYGISFGGNLQLTVMLLMGSADDVRRHTIETIELGGDTGYILAPGCDLPAGVPPENVRVVADVVHNAGPSNWLNGPTTFESRSIEPDFEEQESTVQVNVEIMTLDSEALAPSQYTIEAVRDVADYFGDRIVWQEHTIKETELSDHIMGIMVKNVPIICIDGKIRFVGTIPTREELIQAIQERIHACSRDSSS</sequence>
<comment type="caution">
    <text evidence="2">The sequence shown here is derived from an EMBL/GenBank/DDBJ whole genome shotgun (WGS) entry which is preliminary data.</text>
</comment>
<proteinExistence type="predicted"/>
<feature type="domain" description="Uroporphyrinogen decarboxylase (URO-D)" evidence="1">
    <location>
        <begin position="3"/>
        <end position="329"/>
    </location>
</feature>
<dbReference type="Proteomes" id="UP000230821">
    <property type="component" value="Unassembled WGS sequence"/>
</dbReference>
<dbReference type="InterPro" id="IPR052024">
    <property type="entry name" value="Methanogen_methyltrans"/>
</dbReference>
<name>A0A2G6KJ07_9BACT</name>
<dbReference type="GO" id="GO:0004853">
    <property type="term" value="F:uroporphyrinogen decarboxylase activity"/>
    <property type="evidence" value="ECO:0007669"/>
    <property type="project" value="InterPro"/>
</dbReference>